<keyword evidence="3" id="KW-1185">Reference proteome</keyword>
<dbReference type="EMBL" id="JAAMPC010000087">
    <property type="protein sequence ID" value="KAG2244380.1"/>
    <property type="molecule type" value="Genomic_DNA"/>
</dbReference>
<dbReference type="OrthoDB" id="1920064at2759"/>
<dbReference type="InterPro" id="IPR003903">
    <property type="entry name" value="UIM_dom"/>
</dbReference>
<dbReference type="Proteomes" id="UP000886595">
    <property type="component" value="Unassembled WGS sequence"/>
</dbReference>
<evidence type="ECO:0000256" key="1">
    <source>
        <dbReference type="SAM" id="MobiDB-lite"/>
    </source>
</evidence>
<accession>A0A8X7TJJ6</accession>
<feature type="compositionally biased region" description="Acidic residues" evidence="1">
    <location>
        <begin position="93"/>
        <end position="103"/>
    </location>
</feature>
<dbReference type="AlphaFoldDB" id="A0A8X7TJJ6"/>
<protein>
    <submittedName>
        <fullName evidence="2">Uncharacterized protein</fullName>
    </submittedName>
</protein>
<gene>
    <name evidence="2" type="ORF">Bca52824_093791</name>
</gene>
<name>A0A8X7TJJ6_BRACI</name>
<evidence type="ECO:0000313" key="3">
    <source>
        <dbReference type="Proteomes" id="UP000886595"/>
    </source>
</evidence>
<feature type="region of interest" description="Disordered" evidence="1">
    <location>
        <begin position="68"/>
        <end position="148"/>
    </location>
</feature>
<sequence length="148" mass="16251">MLNHPSRQVIPNVQDYNDIEEEMIQAAIEASKVEVEGLSNPLPVERPLSHIGDDDDIAKAVTISLKASAAQGPEDTQALNGRLAVPSSPYEDHSDDDEEEEEEPLVRHRPIRVASGSLAQPDTDRSRSRSPEGDNQADNGNRFPSEMK</sequence>
<feature type="compositionally biased region" description="Basic and acidic residues" evidence="1">
    <location>
        <begin position="122"/>
        <end position="132"/>
    </location>
</feature>
<comment type="caution">
    <text evidence="2">The sequence shown here is derived from an EMBL/GenBank/DDBJ whole genome shotgun (WGS) entry which is preliminary data.</text>
</comment>
<organism evidence="2 3">
    <name type="scientific">Brassica carinata</name>
    <name type="common">Ethiopian mustard</name>
    <name type="synonym">Abyssinian cabbage</name>
    <dbReference type="NCBI Taxonomy" id="52824"/>
    <lineage>
        <taxon>Eukaryota</taxon>
        <taxon>Viridiplantae</taxon>
        <taxon>Streptophyta</taxon>
        <taxon>Embryophyta</taxon>
        <taxon>Tracheophyta</taxon>
        <taxon>Spermatophyta</taxon>
        <taxon>Magnoliopsida</taxon>
        <taxon>eudicotyledons</taxon>
        <taxon>Gunneridae</taxon>
        <taxon>Pentapetalae</taxon>
        <taxon>rosids</taxon>
        <taxon>malvids</taxon>
        <taxon>Brassicales</taxon>
        <taxon>Brassicaceae</taxon>
        <taxon>Brassiceae</taxon>
        <taxon>Brassica</taxon>
    </lineage>
</organism>
<reference evidence="2 3" key="1">
    <citation type="submission" date="2020-02" db="EMBL/GenBank/DDBJ databases">
        <authorList>
            <person name="Ma Q."/>
            <person name="Huang Y."/>
            <person name="Song X."/>
            <person name="Pei D."/>
        </authorList>
    </citation>
    <scope>NUCLEOTIDE SEQUENCE [LARGE SCALE GENOMIC DNA]</scope>
    <source>
        <strain evidence="2">Sxm20200214</strain>
        <tissue evidence="2">Leaf</tissue>
    </source>
</reference>
<dbReference type="SMART" id="SM00726">
    <property type="entry name" value="UIM"/>
    <property type="match status" value="2"/>
</dbReference>
<proteinExistence type="predicted"/>
<evidence type="ECO:0000313" key="2">
    <source>
        <dbReference type="EMBL" id="KAG2244380.1"/>
    </source>
</evidence>